<evidence type="ECO:0000259" key="3">
    <source>
        <dbReference type="SMART" id="SM00939"/>
    </source>
</evidence>
<dbReference type="SUPFAM" id="SSF53474">
    <property type="entry name" value="alpha/beta-Hydrolases"/>
    <property type="match status" value="1"/>
</dbReference>
<dbReference type="Gene3D" id="3.40.50.1820">
    <property type="entry name" value="alpha/beta hydrolase"/>
    <property type="match status" value="2"/>
</dbReference>
<organism evidence="4 5">
    <name type="scientific">Tsukamurella conjunctivitidis</name>
    <dbReference type="NCBI Taxonomy" id="2592068"/>
    <lineage>
        <taxon>Bacteria</taxon>
        <taxon>Bacillati</taxon>
        <taxon>Actinomycetota</taxon>
        <taxon>Actinomycetes</taxon>
        <taxon>Mycobacteriales</taxon>
        <taxon>Tsukamurellaceae</taxon>
        <taxon>Tsukamurella</taxon>
    </lineage>
</organism>
<accession>A0A5C5RPV7</accession>
<dbReference type="GO" id="GO:0008239">
    <property type="term" value="F:dipeptidyl-peptidase activity"/>
    <property type="evidence" value="ECO:0007669"/>
    <property type="project" value="InterPro"/>
</dbReference>
<proteinExistence type="inferred from homology"/>
<evidence type="ECO:0000313" key="4">
    <source>
        <dbReference type="EMBL" id="TWS24618.1"/>
    </source>
</evidence>
<dbReference type="EMBL" id="VIGX01000030">
    <property type="protein sequence ID" value="TWS24618.1"/>
    <property type="molecule type" value="Genomic_DNA"/>
</dbReference>
<dbReference type="PANTHER" id="PTHR22946:SF9">
    <property type="entry name" value="POLYKETIDE TRANSFERASE AF380"/>
    <property type="match status" value="1"/>
</dbReference>
<dbReference type="Pfam" id="PF02129">
    <property type="entry name" value="Peptidase_S15"/>
    <property type="match status" value="1"/>
</dbReference>
<dbReference type="InterPro" id="IPR013736">
    <property type="entry name" value="Xaa-Pro_dipept_C"/>
</dbReference>
<dbReference type="InterPro" id="IPR000383">
    <property type="entry name" value="Xaa-Pro-like_dom"/>
</dbReference>
<dbReference type="NCBIfam" id="TIGR00976">
    <property type="entry name" value="CocE_NonD"/>
    <property type="match status" value="1"/>
</dbReference>
<protein>
    <submittedName>
        <fullName evidence="4">CocE/NonD family hydrolase</fullName>
    </submittedName>
</protein>
<dbReference type="Gene3D" id="2.60.120.260">
    <property type="entry name" value="Galactose-binding domain-like"/>
    <property type="match status" value="1"/>
</dbReference>
<comment type="similarity">
    <text evidence="1">Belongs to the AB hydrolase superfamily.</text>
</comment>
<reference evidence="4 5" key="1">
    <citation type="submission" date="2019-06" db="EMBL/GenBank/DDBJ databases">
        <title>Tsukamurella conjunctivitidis sp. nov., Tsukamurella assacharolytica sp. nov. and Tsukamurella sputae sp. nov. isolated from patients with conjunctivitis, bacteraemia (lymphoma) and respiratory infection (sputum) in Hong Kong.</title>
        <authorList>
            <person name="Teng J.L.L."/>
            <person name="Lee H.H."/>
            <person name="Fong J.Y.H."/>
            <person name="Fok K.M.N."/>
            <person name="Lau S.K.P."/>
            <person name="Woo P.C.Y."/>
        </authorList>
    </citation>
    <scope>NUCLEOTIDE SEQUENCE [LARGE SCALE GENOMIC DNA]</scope>
    <source>
        <strain evidence="4 5">HKU72</strain>
    </source>
</reference>
<name>A0A5C5RPV7_9ACTN</name>
<dbReference type="Pfam" id="PF08530">
    <property type="entry name" value="PepX_C"/>
    <property type="match status" value="1"/>
</dbReference>
<dbReference type="InterPro" id="IPR029058">
    <property type="entry name" value="AB_hydrolase_fold"/>
</dbReference>
<dbReference type="Proteomes" id="UP000319375">
    <property type="component" value="Unassembled WGS sequence"/>
</dbReference>
<dbReference type="AlphaFoldDB" id="A0A5C5RPV7"/>
<dbReference type="SUPFAM" id="SSF49785">
    <property type="entry name" value="Galactose-binding domain-like"/>
    <property type="match status" value="1"/>
</dbReference>
<evidence type="ECO:0000256" key="2">
    <source>
        <dbReference type="ARBA" id="ARBA00022801"/>
    </source>
</evidence>
<keyword evidence="5" id="KW-1185">Reference proteome</keyword>
<dbReference type="InterPro" id="IPR008979">
    <property type="entry name" value="Galactose-bd-like_sf"/>
</dbReference>
<evidence type="ECO:0000313" key="5">
    <source>
        <dbReference type="Proteomes" id="UP000319375"/>
    </source>
</evidence>
<evidence type="ECO:0000256" key="1">
    <source>
        <dbReference type="ARBA" id="ARBA00008645"/>
    </source>
</evidence>
<keyword evidence="2 4" id="KW-0378">Hydrolase</keyword>
<dbReference type="PANTHER" id="PTHR22946">
    <property type="entry name" value="DIENELACTONE HYDROLASE DOMAIN-CONTAINING PROTEIN-RELATED"/>
    <property type="match status" value="1"/>
</dbReference>
<sequence>MTTQLIRDVQIPVGNDCVVVADLIKPSGDAPTPVLVTVMPYRRDTAGHVTHADAMTWFAERGYASVFIDPRGLGGSSGTMLPPLDPQEGRDAAAAIEWIADQPWCDGSIGMWGMSYGGIMTLRTAALRPRGLKAIVPIFFTADGSDGLANPSGVRGGVMATGLWGTKTLLDQVLPPVRTNPTSIEMESWRARLDETPNIIDFWQHGPDDPVWGERAIDATLVDVPALCFSGWRDLFCSGSVRAYEAIPTRKHLVAGPWMHVEPSASPIAPAEHRELMLRWWDRWLRDKAEPEFDADGATVFVQGSAQSWREYTAWPPAESRSVVFDAATSSELIPAPDDGASAPPHWPAVSVSDAVAGTQSGTWYIPTFGYGLPLDEQEDDRRAVAIDGEELTEDTVIIGAPTADVVTGEGTTSDRIVVRVADVAPDGSSHLITTGIAPITGGAGQWRVTLAPTAYQVPAGHRIRIVVSSSDFPHVLPAVQADGSSSVLEVQGLRQHLLTIDPGAGVPTTLPPPPTALPDGIISAAPVWKIGRDLILDGVEMLSGADVAVRTFDEAHVYESSTRDFAEVNNLAPSMARLTFDHAATVRLANGRTIEGSVHSEFVGGKLTAHAKVRVGDDLVVDRIWEV</sequence>
<comment type="caution">
    <text evidence="4">The sequence shown here is derived from an EMBL/GenBank/DDBJ whole genome shotgun (WGS) entry which is preliminary data.</text>
</comment>
<dbReference type="InterPro" id="IPR005674">
    <property type="entry name" value="CocE/Ser_esterase"/>
</dbReference>
<dbReference type="SMART" id="SM00939">
    <property type="entry name" value="PepX_C"/>
    <property type="match status" value="1"/>
</dbReference>
<dbReference type="InterPro" id="IPR050261">
    <property type="entry name" value="FrsA_esterase"/>
</dbReference>
<feature type="domain" description="Xaa-Pro dipeptidyl-peptidase C-terminal" evidence="3">
    <location>
        <begin position="278"/>
        <end position="509"/>
    </location>
</feature>
<dbReference type="GO" id="GO:0052689">
    <property type="term" value="F:carboxylic ester hydrolase activity"/>
    <property type="evidence" value="ECO:0007669"/>
    <property type="project" value="UniProtKB-ARBA"/>
</dbReference>
<gene>
    <name evidence="4" type="ORF">FK530_23545</name>
</gene>